<evidence type="ECO:0000313" key="2">
    <source>
        <dbReference type="EMBL" id="MDC0669811.1"/>
    </source>
</evidence>
<dbReference type="Proteomes" id="UP001217838">
    <property type="component" value="Unassembled WGS sequence"/>
</dbReference>
<proteinExistence type="predicted"/>
<organism evidence="2 3">
    <name type="scientific">Nannocystis radixulma</name>
    <dbReference type="NCBI Taxonomy" id="2995305"/>
    <lineage>
        <taxon>Bacteria</taxon>
        <taxon>Pseudomonadati</taxon>
        <taxon>Myxococcota</taxon>
        <taxon>Polyangia</taxon>
        <taxon>Nannocystales</taxon>
        <taxon>Nannocystaceae</taxon>
        <taxon>Nannocystis</taxon>
    </lineage>
</organism>
<name>A0ABT5B6S4_9BACT</name>
<evidence type="ECO:0000256" key="1">
    <source>
        <dbReference type="SAM" id="MobiDB-lite"/>
    </source>
</evidence>
<accession>A0ABT5B6S4</accession>
<dbReference type="RefSeq" id="WP_271999616.1">
    <property type="nucleotide sequence ID" value="NZ_JAQNDN010000010.1"/>
</dbReference>
<gene>
    <name evidence="2" type="ORF">POL58_18805</name>
</gene>
<evidence type="ECO:0000313" key="3">
    <source>
        <dbReference type="Proteomes" id="UP001217838"/>
    </source>
</evidence>
<dbReference type="EMBL" id="JAQNDN010000010">
    <property type="protein sequence ID" value="MDC0669811.1"/>
    <property type="molecule type" value="Genomic_DNA"/>
</dbReference>
<keyword evidence="3" id="KW-1185">Reference proteome</keyword>
<protein>
    <submittedName>
        <fullName evidence="2">Uncharacterized protein</fullName>
    </submittedName>
</protein>
<reference evidence="2 3" key="1">
    <citation type="submission" date="2022-11" db="EMBL/GenBank/DDBJ databases">
        <title>Minimal conservation of predation-associated metabolite biosynthetic gene clusters underscores biosynthetic potential of Myxococcota including descriptions for ten novel species: Archangium lansinium sp. nov., Myxococcus landrumus sp. nov., Nannocystis bai.</title>
        <authorList>
            <person name="Ahearne A."/>
            <person name="Stevens C."/>
            <person name="Dowd S."/>
        </authorList>
    </citation>
    <scope>NUCLEOTIDE SEQUENCE [LARGE SCALE GENOMIC DNA]</scope>
    <source>
        <strain evidence="2 3">NCELM</strain>
    </source>
</reference>
<feature type="compositionally biased region" description="Low complexity" evidence="1">
    <location>
        <begin position="21"/>
        <end position="59"/>
    </location>
</feature>
<comment type="caution">
    <text evidence="2">The sequence shown here is derived from an EMBL/GenBank/DDBJ whole genome shotgun (WGS) entry which is preliminary data.</text>
</comment>
<feature type="region of interest" description="Disordered" evidence="1">
    <location>
        <begin position="1"/>
        <end position="64"/>
    </location>
</feature>
<sequence>MFLALSPACGEKHSLGELTDTTASTGEPPETTGGPSETTGEPTGSAIESTTGEPSTTSETEGDLCAGDELHSWDFFVPPYTWVAGTAHTSCVLVSVEPDDDEPSQIRVELQCDALAEPVRFWIKSGPIPHWEPLIGATLEVDIDDIYGDVTGHDLEWVALRHEGRLVYASVRSETLTPPGAGPDMFAPFTLKKVYGLCPLKATPPLDEGDGFWCAQAAYAELEVTLAGEAPMLLGTGAFTEVTVADGRYAVEVRHASQGQGCVQQWTDSGDTFAFAFAFIPA</sequence>